<feature type="compositionally biased region" description="Low complexity" evidence="1">
    <location>
        <begin position="313"/>
        <end position="327"/>
    </location>
</feature>
<dbReference type="InterPro" id="IPR001434">
    <property type="entry name" value="OmcB-like_DUF11"/>
</dbReference>
<reference evidence="4" key="1">
    <citation type="journal article" date="2019" name="Int. J. Syst. Evol. Microbiol.">
        <title>The Global Catalogue of Microorganisms (GCM) 10K type strain sequencing project: providing services to taxonomists for standard genome sequencing and annotation.</title>
        <authorList>
            <consortium name="The Broad Institute Genomics Platform"/>
            <consortium name="The Broad Institute Genome Sequencing Center for Infectious Disease"/>
            <person name="Wu L."/>
            <person name="Ma J."/>
        </authorList>
    </citation>
    <scope>NUCLEOTIDE SEQUENCE [LARGE SCALE GENOMIC DNA]</scope>
    <source>
        <strain evidence="4">CCUG 39402</strain>
    </source>
</reference>
<feature type="domain" description="DUF11" evidence="2">
    <location>
        <begin position="752"/>
        <end position="803"/>
    </location>
</feature>
<evidence type="ECO:0000313" key="4">
    <source>
        <dbReference type="Proteomes" id="UP001596270"/>
    </source>
</evidence>
<evidence type="ECO:0000313" key="3">
    <source>
        <dbReference type="EMBL" id="MFC6282706.1"/>
    </source>
</evidence>
<accession>A0ABW1TYG7</accession>
<proteinExistence type="predicted"/>
<evidence type="ECO:0000256" key="1">
    <source>
        <dbReference type="SAM" id="MobiDB-lite"/>
    </source>
</evidence>
<dbReference type="Pfam" id="PF01345">
    <property type="entry name" value="DUF11"/>
    <property type="match status" value="1"/>
</dbReference>
<feature type="region of interest" description="Disordered" evidence="1">
    <location>
        <begin position="247"/>
        <end position="266"/>
    </location>
</feature>
<sequence>MSSAMPLFQRPVRSARIEVIRAAALRAWGRDLRRLLCVISLALGMPNVMAQVCAAPGAEGAVTVTAVSVLNRYYSGTGSGGSGSTVGYESNVSQGAGPSIAAGDLVLVMQMQDGTGGNNANSAAYSFPAAAAGKYEFARVRSLGTNLLNLTSNLTNTYTQNRSSTNNQTYQVIRVPQYSNLVINSGASIVPVAWNGTSGGVVAVDVAGTFTNNGRVDVSYAGFRGNAGVNLGGVSGASALTSSSYDRVRPDNYTAHGGKGEGTAGTPDQVLAVFSAPGVLLTSGSTSANGSVTNATVSSQSIATNNTYLSPQSPRSYSGGSRAAGSPGNAGGGGDDALPSTNGQNSGGGGGANFGAGGVGGVSFLSAQNVGGRGGNTAALSINNKLTMGGGGGSASGNNGYALDMSGGAGGGVIFIKAGTVAGTGALVANGQAGRSIPLLGGNCPANTYTGCVGAGGGGAGGAIVVLASSGTIASAQAAGGQGGNVNGNTHGPGGGGGGGLIVRSSGVGLTANTVAGGIGGLANSGGTPTDYGATAGAVGSSTTVTNTGLPATAGGLPANCLPGLITTKSTSTPAATTPILTPGTTTYSIAVANPAGEGDARGVVIYDPTLPGGSGTFAALPAPVLSFSTNPTVCALSTRTAVLNPTVGTSTALNIGTFSLPGGCALTYTFAVNLPVTIPSGTYQNSAVAYFLDPTDSSGARTVTAALPPAASGLTANTTFSTGGAVGGSNYDGNNIAATADDIRLQRTANLQITKTNGTTSVVAGQSTTYTVTASNFGPADGSGVSLQDPVSPGLQCTAVTCVAASGGAACPSPSNVNMANLQGAGIVLDAFPANSSLTFSIGCGVTATGQPP</sequence>
<dbReference type="Proteomes" id="UP001596270">
    <property type="component" value="Unassembled WGS sequence"/>
</dbReference>
<evidence type="ECO:0000259" key="2">
    <source>
        <dbReference type="Pfam" id="PF01345"/>
    </source>
</evidence>
<feature type="region of interest" description="Disordered" evidence="1">
    <location>
        <begin position="306"/>
        <end position="349"/>
    </location>
</feature>
<gene>
    <name evidence="3" type="ORF">ACFQND_15880</name>
</gene>
<keyword evidence="4" id="KW-1185">Reference proteome</keyword>
<protein>
    <submittedName>
        <fullName evidence="3">Beta strand repeat-containing protein</fullName>
    </submittedName>
</protein>
<organism evidence="3 4">
    <name type="scientific">Polaromonas aquatica</name>
    <dbReference type="NCBI Taxonomy" id="332657"/>
    <lineage>
        <taxon>Bacteria</taxon>
        <taxon>Pseudomonadati</taxon>
        <taxon>Pseudomonadota</taxon>
        <taxon>Betaproteobacteria</taxon>
        <taxon>Burkholderiales</taxon>
        <taxon>Comamonadaceae</taxon>
        <taxon>Polaromonas</taxon>
    </lineage>
</organism>
<name>A0ABW1TYG7_9BURK</name>
<dbReference type="EMBL" id="JBHSRS010000079">
    <property type="protein sequence ID" value="MFC6282706.1"/>
    <property type="molecule type" value="Genomic_DNA"/>
</dbReference>
<dbReference type="RefSeq" id="WP_371434791.1">
    <property type="nucleotide sequence ID" value="NZ_JBHSRS010000079.1"/>
</dbReference>
<comment type="caution">
    <text evidence="3">The sequence shown here is derived from an EMBL/GenBank/DDBJ whole genome shotgun (WGS) entry which is preliminary data.</text>
</comment>